<keyword evidence="8" id="KW-0560">Oxidoreductase</keyword>
<dbReference type="PANTHER" id="PTHR43872">
    <property type="entry name" value="MONOOXYGENASE, PUTATIVE (AFU_ORTHOLOGUE AFUA_8G02570)-RELATED"/>
    <property type="match status" value="1"/>
</dbReference>
<accession>A0A1B2LWG1</accession>
<reference evidence="12 13" key="1">
    <citation type="submission" date="2016-08" db="EMBL/GenBank/DDBJ databases">
        <authorList>
            <person name="Seilhamer J.J."/>
        </authorList>
    </citation>
    <scope>NUCLEOTIDE SEQUENCE [LARGE SCALE GENOMIC DNA]</scope>
    <source>
        <strain evidence="12 13">BRTC-1</strain>
    </source>
</reference>
<dbReference type="OrthoDB" id="312624at2"/>
<evidence type="ECO:0000256" key="5">
    <source>
        <dbReference type="ARBA" id="ARBA00022630"/>
    </source>
</evidence>
<keyword evidence="4" id="KW-1003">Cell membrane</keyword>
<dbReference type="Proteomes" id="UP000093391">
    <property type="component" value="Chromosome"/>
</dbReference>
<keyword evidence="6" id="KW-0274">FAD</keyword>
<dbReference type="STRING" id="1789224.BFG52_02205"/>
<dbReference type="SUPFAM" id="SSF51905">
    <property type="entry name" value="FAD/NAD(P)-binding domain"/>
    <property type="match status" value="2"/>
</dbReference>
<dbReference type="InterPro" id="IPR051820">
    <property type="entry name" value="FAD-binding_MO"/>
</dbReference>
<keyword evidence="11" id="KW-0812">Transmembrane</keyword>
<keyword evidence="9 12" id="KW-0503">Monooxygenase</keyword>
<comment type="similarity">
    <text evidence="3">Belongs to the FAD-binding monooxygenase family.</text>
</comment>
<evidence type="ECO:0000256" key="10">
    <source>
        <dbReference type="ARBA" id="ARBA00023136"/>
    </source>
</evidence>
<evidence type="ECO:0000256" key="9">
    <source>
        <dbReference type="ARBA" id="ARBA00023033"/>
    </source>
</evidence>
<dbReference type="FunFam" id="3.50.50.60:FF:000213">
    <property type="entry name" value="FAD-containing monooxygenase EthA"/>
    <property type="match status" value="1"/>
</dbReference>
<dbReference type="EMBL" id="CP016895">
    <property type="protein sequence ID" value="AOA57286.1"/>
    <property type="molecule type" value="Genomic_DNA"/>
</dbReference>
<dbReference type="Gene3D" id="3.50.50.60">
    <property type="entry name" value="FAD/NAD(P)-binding domain"/>
    <property type="match status" value="2"/>
</dbReference>
<comment type="cofactor">
    <cofactor evidence="1">
        <name>FAD</name>
        <dbReference type="ChEBI" id="CHEBI:57692"/>
    </cofactor>
</comment>
<keyword evidence="5" id="KW-0285">Flavoprotein</keyword>
<organism evidence="12 13">
    <name type="scientific">Acinetobacter larvae</name>
    <dbReference type="NCBI Taxonomy" id="1789224"/>
    <lineage>
        <taxon>Bacteria</taxon>
        <taxon>Pseudomonadati</taxon>
        <taxon>Pseudomonadota</taxon>
        <taxon>Gammaproteobacteria</taxon>
        <taxon>Moraxellales</taxon>
        <taxon>Moraxellaceae</taxon>
        <taxon>Acinetobacter</taxon>
    </lineage>
</organism>
<name>A0A1B2LWG1_9GAMM</name>
<dbReference type="AlphaFoldDB" id="A0A1B2LWG1"/>
<sequence length="483" mass="55075">MDKFVDVLIIGAGISGIGMAVHLLKKCSKQQFAILERRNNIGGTWDLFRYPGIRSDSDMTTFGYQFKPWERDSFLANGASIRHYLQEVVDEFGLENKIHFNHQVERANFDRQQQKWCVELLDSTGQAQLWHANFIVSCTGYYHYQQGYLPRFPHQNTFQGTIIHPQHWPKELDYSNKNIVVIGSGATAMTLLPALVAGGAAHVTMLQRSPTYVVSVAGIDFIYQKLRQYLPAQHAYQLTRVRNIAVQRAVYYLSQKYPRLVRAILLQRIKKQLKDKENLKHFKPNYNPWDQRLCVIPDGDLFEVLNRQQASIVTDHIERFTEDGILLQSGTLLNADIIVSATGLNIEVLGGIKISIDGQAVNPADQLLYQGVLVSQLPNFAMMMGYINASWTLKVDIAADYVCRLLNYMQQHHFRQVVAGHQDSDKTDLTVMGDLSAGYIQRAFAHMPKQGKAAPWKNTHNYLLDRKVLKNASFEDDILKFQS</sequence>
<keyword evidence="11" id="KW-1133">Transmembrane helix</keyword>
<dbReference type="KEGG" id="ala:BFG52_02205"/>
<evidence type="ECO:0000256" key="2">
    <source>
        <dbReference type="ARBA" id="ARBA00004236"/>
    </source>
</evidence>
<dbReference type="InterPro" id="IPR036188">
    <property type="entry name" value="FAD/NAD-bd_sf"/>
</dbReference>
<gene>
    <name evidence="12" type="ORF">BFG52_02205</name>
</gene>
<dbReference type="FunFam" id="3.50.50.60:FF:000228">
    <property type="entry name" value="FAD-containing monooxygenase EthA"/>
    <property type="match status" value="1"/>
</dbReference>
<evidence type="ECO:0000256" key="7">
    <source>
        <dbReference type="ARBA" id="ARBA00022857"/>
    </source>
</evidence>
<dbReference type="RefSeq" id="WP_067552046.1">
    <property type="nucleotide sequence ID" value="NZ_CP016895.1"/>
</dbReference>
<evidence type="ECO:0000256" key="6">
    <source>
        <dbReference type="ARBA" id="ARBA00022827"/>
    </source>
</evidence>
<dbReference type="GO" id="GO:0005886">
    <property type="term" value="C:plasma membrane"/>
    <property type="evidence" value="ECO:0007669"/>
    <property type="project" value="UniProtKB-SubCell"/>
</dbReference>
<dbReference type="Pfam" id="PF13738">
    <property type="entry name" value="Pyr_redox_3"/>
    <property type="match status" value="1"/>
</dbReference>
<dbReference type="GO" id="GO:0004497">
    <property type="term" value="F:monooxygenase activity"/>
    <property type="evidence" value="ECO:0007669"/>
    <property type="project" value="UniProtKB-KW"/>
</dbReference>
<protein>
    <submittedName>
        <fullName evidence="12">Monooxygenase</fullName>
    </submittedName>
</protein>
<evidence type="ECO:0000256" key="8">
    <source>
        <dbReference type="ARBA" id="ARBA00023002"/>
    </source>
</evidence>
<comment type="subcellular location">
    <subcellularLocation>
        <location evidence="2">Cell membrane</location>
    </subcellularLocation>
</comment>
<evidence type="ECO:0000256" key="1">
    <source>
        <dbReference type="ARBA" id="ARBA00001974"/>
    </source>
</evidence>
<feature type="transmembrane region" description="Helical" evidence="11">
    <location>
        <begin position="7"/>
        <end position="24"/>
    </location>
</feature>
<dbReference type="PANTHER" id="PTHR43872:SF1">
    <property type="entry name" value="MONOOXYGENASE, PUTATIVE (AFU_ORTHOLOGUE AFUA_8G02570)-RELATED"/>
    <property type="match status" value="1"/>
</dbReference>
<evidence type="ECO:0000256" key="3">
    <source>
        <dbReference type="ARBA" id="ARBA00010139"/>
    </source>
</evidence>
<keyword evidence="7" id="KW-0521">NADP</keyword>
<proteinExistence type="inferred from homology"/>
<keyword evidence="10 11" id="KW-0472">Membrane</keyword>
<evidence type="ECO:0000256" key="11">
    <source>
        <dbReference type="SAM" id="Phobius"/>
    </source>
</evidence>
<evidence type="ECO:0000256" key="4">
    <source>
        <dbReference type="ARBA" id="ARBA00022475"/>
    </source>
</evidence>
<evidence type="ECO:0000313" key="12">
    <source>
        <dbReference type="EMBL" id="AOA57286.1"/>
    </source>
</evidence>
<keyword evidence="13" id="KW-1185">Reference proteome</keyword>
<evidence type="ECO:0000313" key="13">
    <source>
        <dbReference type="Proteomes" id="UP000093391"/>
    </source>
</evidence>